<proteinExistence type="predicted"/>
<sequence length="361" mass="39057">MPLHLSEATETITITETVETIKAKLFNFVNGSYELTGADKTFIQANPQILSELNVDGMGNTYLLAAIAKNHTASALAIIPLCTTEALAKPDEVDFCRNSPLLLAMKKGNREVALALIEKDPSLVHATDPKGMTPLHWAAILRDDELIKKLLDAGAQDCPCNALAGVPGLTAKELYEKEFTPEDIALRAGGGGPDAENSYHLNMPCLSDLFWHALDVAKNRGLSESVSTAVPLSGVALSDVYTTTPLGRQISAASRTAFIAQRNAVEPQQDVISRLNDALRQPESTDENSPNVEVGTVSPNSPNAENSSNNDSSNNVDMKHEKKGQSDQLLRGIIETYKKQYRSIKATSSEENVSQYLKPKL</sequence>
<evidence type="ECO:0000313" key="4">
    <source>
        <dbReference type="Proteomes" id="UP000054858"/>
    </source>
</evidence>
<organism evidence="3 4">
    <name type="scientific">Legionella oakridgensis</name>
    <dbReference type="NCBI Taxonomy" id="29423"/>
    <lineage>
        <taxon>Bacteria</taxon>
        <taxon>Pseudomonadati</taxon>
        <taxon>Pseudomonadota</taxon>
        <taxon>Gammaproteobacteria</taxon>
        <taxon>Legionellales</taxon>
        <taxon>Legionellaceae</taxon>
        <taxon>Legionella</taxon>
    </lineage>
</organism>
<dbReference type="Proteomes" id="UP000054858">
    <property type="component" value="Unassembled WGS sequence"/>
</dbReference>
<feature type="compositionally biased region" description="Low complexity" evidence="2">
    <location>
        <begin position="298"/>
        <end position="315"/>
    </location>
</feature>
<feature type="repeat" description="ANK" evidence="1">
    <location>
        <begin position="130"/>
        <end position="156"/>
    </location>
</feature>
<reference evidence="3 4" key="1">
    <citation type="submission" date="2015-11" db="EMBL/GenBank/DDBJ databases">
        <title>Genomic analysis of 38 Legionella species identifies large and diverse effector repertoires.</title>
        <authorList>
            <person name="Burstein D."/>
            <person name="Amaro F."/>
            <person name="Zusman T."/>
            <person name="Lifshitz Z."/>
            <person name="Cohen O."/>
            <person name="Gilbert J.A."/>
            <person name="Pupko T."/>
            <person name="Shuman H.A."/>
            <person name="Segal G."/>
        </authorList>
    </citation>
    <scope>NUCLEOTIDE SEQUENCE [LARGE SCALE GENOMIC DNA]</scope>
    <source>
        <strain evidence="3 4">Oak Ridge-10</strain>
    </source>
</reference>
<evidence type="ECO:0000256" key="1">
    <source>
        <dbReference type="PROSITE-ProRule" id="PRU00023"/>
    </source>
</evidence>
<dbReference type="InterPro" id="IPR002110">
    <property type="entry name" value="Ankyrin_rpt"/>
</dbReference>
<dbReference type="SUPFAM" id="SSF48403">
    <property type="entry name" value="Ankyrin repeat"/>
    <property type="match status" value="1"/>
</dbReference>
<comment type="caution">
    <text evidence="3">The sequence shown here is derived from an EMBL/GenBank/DDBJ whole genome shotgun (WGS) entry which is preliminary data.</text>
</comment>
<dbReference type="RefSeq" id="WP_025386030.1">
    <property type="nucleotide sequence ID" value="NZ_LCUA01000001.1"/>
</dbReference>
<dbReference type="AlphaFoldDB" id="A0A0W0WXN9"/>
<protein>
    <submittedName>
        <fullName evidence="3">Ankyrin repeat protein</fullName>
    </submittedName>
</protein>
<dbReference type="Pfam" id="PF12796">
    <property type="entry name" value="Ank_2"/>
    <property type="match status" value="1"/>
</dbReference>
<name>A0A0W0WXN9_9GAMM</name>
<dbReference type="PROSITE" id="PS50088">
    <property type="entry name" value="ANK_REPEAT"/>
    <property type="match status" value="1"/>
</dbReference>
<gene>
    <name evidence="3" type="primary">arp</name>
    <name evidence="3" type="ORF">Loak_2237</name>
</gene>
<evidence type="ECO:0000313" key="3">
    <source>
        <dbReference type="EMBL" id="KTD37101.1"/>
    </source>
</evidence>
<dbReference type="PATRIC" id="fig|29423.5.peg.2349"/>
<keyword evidence="1" id="KW-0040">ANK repeat</keyword>
<evidence type="ECO:0000256" key="2">
    <source>
        <dbReference type="SAM" id="MobiDB-lite"/>
    </source>
</evidence>
<dbReference type="InterPro" id="IPR036770">
    <property type="entry name" value="Ankyrin_rpt-contain_sf"/>
</dbReference>
<dbReference type="PROSITE" id="PS50297">
    <property type="entry name" value="ANK_REP_REGION"/>
    <property type="match status" value="1"/>
</dbReference>
<accession>A0A0W0WXN9</accession>
<feature type="region of interest" description="Disordered" evidence="2">
    <location>
        <begin position="278"/>
        <end position="329"/>
    </location>
</feature>
<dbReference type="EMBL" id="LNYP01000031">
    <property type="protein sequence ID" value="KTD37101.1"/>
    <property type="molecule type" value="Genomic_DNA"/>
</dbReference>
<dbReference type="SMART" id="SM00248">
    <property type="entry name" value="ANK"/>
    <property type="match status" value="2"/>
</dbReference>
<dbReference type="Gene3D" id="1.25.40.20">
    <property type="entry name" value="Ankyrin repeat-containing domain"/>
    <property type="match status" value="1"/>
</dbReference>